<feature type="transmembrane region" description="Helical" evidence="1">
    <location>
        <begin position="49"/>
        <end position="74"/>
    </location>
</feature>
<keyword evidence="1" id="KW-0812">Transmembrane</keyword>
<organism evidence="2 3">
    <name type="scientific">Leptospira ryugenii</name>
    <dbReference type="NCBI Taxonomy" id="1917863"/>
    <lineage>
        <taxon>Bacteria</taxon>
        <taxon>Pseudomonadati</taxon>
        <taxon>Spirochaetota</taxon>
        <taxon>Spirochaetia</taxon>
        <taxon>Leptospirales</taxon>
        <taxon>Leptospiraceae</taxon>
        <taxon>Leptospira</taxon>
    </lineage>
</organism>
<reference evidence="2 3" key="1">
    <citation type="submission" date="2018-02" db="EMBL/GenBank/DDBJ databases">
        <title>Novel Leptospira species isolated from soil and water in Japan.</title>
        <authorList>
            <person name="Nakao R."/>
            <person name="Masuzawa T."/>
        </authorList>
    </citation>
    <scope>NUCLEOTIDE SEQUENCE [LARGE SCALE GENOMIC DNA]</scope>
    <source>
        <strain evidence="2 3">YH101</strain>
    </source>
</reference>
<keyword evidence="1" id="KW-1133">Transmembrane helix</keyword>
<dbReference type="AlphaFoldDB" id="A0A2P2E3I4"/>
<feature type="transmembrane region" description="Helical" evidence="1">
    <location>
        <begin position="81"/>
        <end position="100"/>
    </location>
</feature>
<gene>
    <name evidence="2" type="ORF">LPTSP4_29220</name>
</gene>
<dbReference type="RefSeq" id="WP_244594432.1">
    <property type="nucleotide sequence ID" value="NZ_BFBB01000008.1"/>
</dbReference>
<feature type="transmembrane region" description="Helical" evidence="1">
    <location>
        <begin position="25"/>
        <end position="43"/>
    </location>
</feature>
<dbReference type="Proteomes" id="UP000245133">
    <property type="component" value="Unassembled WGS sequence"/>
</dbReference>
<evidence type="ECO:0000256" key="1">
    <source>
        <dbReference type="SAM" id="Phobius"/>
    </source>
</evidence>
<dbReference type="EMBL" id="BFBB01000008">
    <property type="protein sequence ID" value="GBF51386.1"/>
    <property type="molecule type" value="Genomic_DNA"/>
</dbReference>
<keyword evidence="1" id="KW-0472">Membrane</keyword>
<sequence length="345" mass="40571">MRQSLHRFLNAAREIFQKLTKNSRTVQLVIIFHFISIPFFIYHEWHLPIHYILSLVTLASLCSTILIYLTLYLIGIYVKNPFHPGFELLAGIIFIFSLWLSDVFQFRAGKVFFFICISFTLILRFLQMEAIVRILFVSFLLIGTSLVSFKALQSVEIVSSYLLFKNKFKFEEVDVNNWVVQDRNYWNEEIHLGFTLPEEFIFFKASDLSLENQTGVGQIAGIIGSSEQDPNRYPFIRMFYFPAYVPFEIEEANRDISEFLRIQVSKAEIEDLQEIVLEDKTILNLGSKYWTFFDLLRPRYAKTGFLLLENNRHDKILLHITENLEKDQVHEEGILSILKSLRFSD</sequence>
<accession>A0A2P2E3I4</accession>
<comment type="caution">
    <text evidence="2">The sequence shown here is derived from an EMBL/GenBank/DDBJ whole genome shotgun (WGS) entry which is preliminary data.</text>
</comment>
<name>A0A2P2E3I4_9LEPT</name>
<keyword evidence="3" id="KW-1185">Reference proteome</keyword>
<evidence type="ECO:0000313" key="3">
    <source>
        <dbReference type="Proteomes" id="UP000245133"/>
    </source>
</evidence>
<feature type="transmembrane region" description="Helical" evidence="1">
    <location>
        <begin position="130"/>
        <end position="149"/>
    </location>
</feature>
<evidence type="ECO:0000313" key="2">
    <source>
        <dbReference type="EMBL" id="GBF51386.1"/>
    </source>
</evidence>
<feature type="transmembrane region" description="Helical" evidence="1">
    <location>
        <begin position="106"/>
        <end position="123"/>
    </location>
</feature>
<protein>
    <submittedName>
        <fullName evidence="2">Uncharacterized protein</fullName>
    </submittedName>
</protein>
<proteinExistence type="predicted"/>